<evidence type="ECO:0000313" key="2">
    <source>
        <dbReference type="Proteomes" id="UP000244384"/>
    </source>
</evidence>
<gene>
    <name evidence="1" type="ORF">C3E78_00735</name>
</gene>
<reference evidence="2" key="1">
    <citation type="submission" date="2018-01" db="EMBL/GenBank/DDBJ databases">
        <authorList>
            <person name="Li J."/>
        </authorList>
    </citation>
    <scope>NUCLEOTIDE SEQUENCE [LARGE SCALE GENOMIC DNA]</scope>
    <source>
        <strain evidence="2">592</strain>
    </source>
</reference>
<evidence type="ECO:0000313" key="1">
    <source>
        <dbReference type="EMBL" id="AWB90873.1"/>
    </source>
</evidence>
<protein>
    <submittedName>
        <fullName evidence="1">Uncharacterized protein</fullName>
    </submittedName>
</protein>
<dbReference type="OrthoDB" id="3430612at2"/>
<accession>A0A2S0WHR5</accession>
<proteinExistence type="predicted"/>
<name>A0A2S0WHR5_9ACTN</name>
<organism evidence="1 2">
    <name type="scientific">Aeromicrobium chenweiae</name>
    <dbReference type="NCBI Taxonomy" id="2079793"/>
    <lineage>
        <taxon>Bacteria</taxon>
        <taxon>Bacillati</taxon>
        <taxon>Actinomycetota</taxon>
        <taxon>Actinomycetes</taxon>
        <taxon>Propionibacteriales</taxon>
        <taxon>Nocardioidaceae</taxon>
        <taxon>Aeromicrobium</taxon>
    </lineage>
</organism>
<dbReference type="KEGG" id="aez:C3E78_00735"/>
<dbReference type="RefSeq" id="WP_108576519.1">
    <property type="nucleotide sequence ID" value="NZ_CP026952.1"/>
</dbReference>
<keyword evidence="2" id="KW-1185">Reference proteome</keyword>
<accession>A0A5F2ESN4</accession>
<dbReference type="Proteomes" id="UP000244384">
    <property type="component" value="Chromosome"/>
</dbReference>
<dbReference type="AlphaFoldDB" id="A0A2S0WHR5"/>
<sequence length="85" mass="8794">MTEPQTITADHVRSLLDAGPGATIGLIEGRVEVISAEQADTDAYLGALTVIAQDDLADELGEDPTDEQISAEAEALTTQAQQIGG</sequence>
<dbReference type="EMBL" id="CP026952">
    <property type="protein sequence ID" value="AWB90873.1"/>
    <property type="molecule type" value="Genomic_DNA"/>
</dbReference>